<proteinExistence type="inferred from homology"/>
<keyword evidence="7 9" id="KW-0472">Membrane</keyword>
<feature type="domain" description="Bacterial sugar transferase" evidence="10">
    <location>
        <begin position="44"/>
        <end position="232"/>
    </location>
</feature>
<organism evidence="11 12">
    <name type="scientific">Ruegeria atlantica</name>
    <dbReference type="NCBI Taxonomy" id="81569"/>
    <lineage>
        <taxon>Bacteria</taxon>
        <taxon>Pseudomonadati</taxon>
        <taxon>Pseudomonadota</taxon>
        <taxon>Alphaproteobacteria</taxon>
        <taxon>Rhodobacterales</taxon>
        <taxon>Roseobacteraceae</taxon>
        <taxon>Ruegeria</taxon>
    </lineage>
</organism>
<dbReference type="EMBL" id="CYPU01000055">
    <property type="protein sequence ID" value="CUH49056.1"/>
    <property type="molecule type" value="Genomic_DNA"/>
</dbReference>
<keyword evidence="8" id="KW-0270">Exopolysaccharide synthesis</keyword>
<evidence type="ECO:0000256" key="3">
    <source>
        <dbReference type="ARBA" id="ARBA00022475"/>
    </source>
</evidence>
<evidence type="ECO:0000256" key="6">
    <source>
        <dbReference type="ARBA" id="ARBA00022989"/>
    </source>
</evidence>
<evidence type="ECO:0000259" key="10">
    <source>
        <dbReference type="Pfam" id="PF02397"/>
    </source>
</evidence>
<dbReference type="Proteomes" id="UP000050783">
    <property type="component" value="Unassembled WGS sequence"/>
</dbReference>
<accession>A0A0P1EFW4</accession>
<keyword evidence="3" id="KW-1003">Cell membrane</keyword>
<protein>
    <submittedName>
        <fullName evidence="11">Undecaprenyl phosphate N,N'-diacetylbacillosamine 1-phosphate transferase</fullName>
        <ecNumber evidence="11">2.7.8.36</ecNumber>
    </submittedName>
</protein>
<evidence type="ECO:0000256" key="7">
    <source>
        <dbReference type="ARBA" id="ARBA00023136"/>
    </source>
</evidence>
<evidence type="ECO:0000256" key="5">
    <source>
        <dbReference type="ARBA" id="ARBA00022692"/>
    </source>
</evidence>
<dbReference type="AlphaFoldDB" id="A0A0P1EFW4"/>
<keyword evidence="4 11" id="KW-0808">Transferase</keyword>
<dbReference type="Pfam" id="PF02397">
    <property type="entry name" value="Bac_transf"/>
    <property type="match status" value="1"/>
</dbReference>
<dbReference type="EC" id="2.7.8.36" evidence="11"/>
<sequence>MFGVILFMTSHVKEFTAAETESADQFSHHSIVTQPSRPYRDRFKRLIDIALVILMTPIAVPLVAIFALIIVTTGGTPFFWQRRIGKDGAIFEMLKIRTMVPNAKEKLEAHLAADTDARAEWNSTQKLKDDPRITPIGKFLRRSSLDELPQLWNVLRGDMSIVGPRPMMEDQKPLYPGKTYYSMRPGITGSWQVSDRNETTFAARARFDKNYYDSLTLKTDLSILVRTVGVVLRCSGY</sequence>
<gene>
    <name evidence="11" type="primary">pglC</name>
    <name evidence="11" type="ORF">RUA4292_03250</name>
</gene>
<evidence type="ECO:0000256" key="1">
    <source>
        <dbReference type="ARBA" id="ARBA00004236"/>
    </source>
</evidence>
<dbReference type="GO" id="GO:0000271">
    <property type="term" value="P:polysaccharide biosynthetic process"/>
    <property type="evidence" value="ECO:0007669"/>
    <property type="project" value="UniProtKB-KW"/>
</dbReference>
<reference evidence="11 12" key="1">
    <citation type="submission" date="2015-09" db="EMBL/GenBank/DDBJ databases">
        <authorList>
            <consortium name="Swine Surveillance"/>
        </authorList>
    </citation>
    <scope>NUCLEOTIDE SEQUENCE [LARGE SCALE GENOMIC DNA]</scope>
    <source>
        <strain evidence="11 12">CECT 4292</strain>
    </source>
</reference>
<name>A0A0P1EFW4_9RHOB</name>
<dbReference type="PANTHER" id="PTHR30576:SF4">
    <property type="entry name" value="UNDECAPRENYL-PHOSPHATE GALACTOSE PHOSPHOTRANSFERASE"/>
    <property type="match status" value="1"/>
</dbReference>
<dbReference type="InterPro" id="IPR003362">
    <property type="entry name" value="Bact_transf"/>
</dbReference>
<keyword evidence="5 9" id="KW-0812">Transmembrane</keyword>
<evidence type="ECO:0000256" key="8">
    <source>
        <dbReference type="ARBA" id="ARBA00023169"/>
    </source>
</evidence>
<evidence type="ECO:0000256" key="4">
    <source>
        <dbReference type="ARBA" id="ARBA00022679"/>
    </source>
</evidence>
<evidence type="ECO:0000313" key="11">
    <source>
        <dbReference type="EMBL" id="CUH49056.1"/>
    </source>
</evidence>
<keyword evidence="6 9" id="KW-1133">Transmembrane helix</keyword>
<evidence type="ECO:0000313" key="12">
    <source>
        <dbReference type="Proteomes" id="UP000050783"/>
    </source>
</evidence>
<feature type="transmembrane region" description="Helical" evidence="9">
    <location>
        <begin position="46"/>
        <end position="71"/>
    </location>
</feature>
<evidence type="ECO:0000256" key="2">
    <source>
        <dbReference type="ARBA" id="ARBA00006464"/>
    </source>
</evidence>
<comment type="similarity">
    <text evidence="2">Belongs to the bacterial sugar transferase family.</text>
</comment>
<dbReference type="GO" id="GO:0102334">
    <property type="term" value="F:N,N'-diacetylbacilliosaminyl-1-phosphate transferase activity"/>
    <property type="evidence" value="ECO:0007669"/>
    <property type="project" value="UniProtKB-EC"/>
</dbReference>
<dbReference type="GO" id="GO:0005886">
    <property type="term" value="C:plasma membrane"/>
    <property type="evidence" value="ECO:0007669"/>
    <property type="project" value="UniProtKB-SubCell"/>
</dbReference>
<evidence type="ECO:0000256" key="9">
    <source>
        <dbReference type="SAM" id="Phobius"/>
    </source>
</evidence>
<dbReference type="PANTHER" id="PTHR30576">
    <property type="entry name" value="COLANIC BIOSYNTHESIS UDP-GLUCOSE LIPID CARRIER TRANSFERASE"/>
    <property type="match status" value="1"/>
</dbReference>
<comment type="subcellular location">
    <subcellularLocation>
        <location evidence="1">Cell membrane</location>
    </subcellularLocation>
</comment>